<name>A0A8J3YD55_9ACTN</name>
<evidence type="ECO:0000313" key="2">
    <source>
        <dbReference type="EMBL" id="GIJ05724.1"/>
    </source>
</evidence>
<comment type="caution">
    <text evidence="2">The sequence shown here is derived from an EMBL/GenBank/DDBJ whole genome shotgun (WGS) entry which is preliminary data.</text>
</comment>
<dbReference type="Proteomes" id="UP000652013">
    <property type="component" value="Unassembled WGS sequence"/>
</dbReference>
<feature type="region of interest" description="Disordered" evidence="1">
    <location>
        <begin position="98"/>
        <end position="127"/>
    </location>
</feature>
<evidence type="ECO:0000313" key="3">
    <source>
        <dbReference type="Proteomes" id="UP000652013"/>
    </source>
</evidence>
<feature type="compositionally biased region" description="Low complexity" evidence="1">
    <location>
        <begin position="10"/>
        <end position="23"/>
    </location>
</feature>
<protein>
    <submittedName>
        <fullName evidence="2">Uncharacterized protein</fullName>
    </submittedName>
</protein>
<dbReference type="AlphaFoldDB" id="A0A8J3YD55"/>
<gene>
    <name evidence="2" type="ORF">Sya03_50760</name>
</gene>
<reference evidence="2" key="1">
    <citation type="submission" date="2021-01" db="EMBL/GenBank/DDBJ databases">
        <title>Whole genome shotgun sequence of Spirilliplanes yamanashiensis NBRC 15828.</title>
        <authorList>
            <person name="Komaki H."/>
            <person name="Tamura T."/>
        </authorList>
    </citation>
    <scope>NUCLEOTIDE SEQUENCE</scope>
    <source>
        <strain evidence="2">NBRC 15828</strain>
    </source>
</reference>
<organism evidence="2 3">
    <name type="scientific">Spirilliplanes yamanashiensis</name>
    <dbReference type="NCBI Taxonomy" id="42233"/>
    <lineage>
        <taxon>Bacteria</taxon>
        <taxon>Bacillati</taxon>
        <taxon>Actinomycetota</taxon>
        <taxon>Actinomycetes</taxon>
        <taxon>Micromonosporales</taxon>
        <taxon>Micromonosporaceae</taxon>
        <taxon>Spirilliplanes</taxon>
    </lineage>
</organism>
<feature type="compositionally biased region" description="Low complexity" evidence="1">
    <location>
        <begin position="98"/>
        <end position="113"/>
    </location>
</feature>
<keyword evidence="3" id="KW-1185">Reference proteome</keyword>
<proteinExistence type="predicted"/>
<feature type="region of interest" description="Disordered" evidence="1">
    <location>
        <begin position="1"/>
        <end position="23"/>
    </location>
</feature>
<dbReference type="EMBL" id="BOOY01000036">
    <property type="protein sequence ID" value="GIJ05724.1"/>
    <property type="molecule type" value="Genomic_DNA"/>
</dbReference>
<evidence type="ECO:0000256" key="1">
    <source>
        <dbReference type="SAM" id="MobiDB-lite"/>
    </source>
</evidence>
<accession>A0A8J3YD55</accession>
<sequence length="138" mass="14773">MSRNTRNWRTATSAVTTTAATTTTRPGQLRVVPVATATSGTSTVSTARYGRTDELRRTRRRGRVRPRHWACAARAMQTVPSGMTMLWAGSPPAVPRVTASAATRAASRPMAATKRIATGSTGPSPRYETLVMPAMASR</sequence>